<accession>A0A0A1TPT3</accession>
<dbReference type="OrthoDB" id="3469466at2759"/>
<evidence type="ECO:0000313" key="1">
    <source>
        <dbReference type="EMBL" id="CEJ92872.1"/>
    </source>
</evidence>
<dbReference type="Proteomes" id="UP000039046">
    <property type="component" value="Unassembled WGS sequence"/>
</dbReference>
<evidence type="ECO:0000313" key="2">
    <source>
        <dbReference type="Proteomes" id="UP000039046"/>
    </source>
</evidence>
<dbReference type="STRING" id="1531966.A0A0A1TPT3"/>
<dbReference type="AlphaFoldDB" id="A0A0A1TPT3"/>
<sequence>MFAKWQELSTKWPTPPTKPARQRFLMAYNAAFHDETTWDPKRAEEFLIQEEKEWFRGQHKLWKLVRWCTGKNPPIEGPEELAKAVRPAIGFWIFPLEVLGDIEQSYPEKQTFPLSSHWPELALLSFY</sequence>
<name>A0A0A1TPT3_9HYPO</name>
<dbReference type="EMBL" id="CDHN01000005">
    <property type="protein sequence ID" value="CEJ92872.1"/>
    <property type="molecule type" value="Genomic_DNA"/>
</dbReference>
<reference evidence="1 2" key="1">
    <citation type="journal article" date="2015" name="Genome Announc.">
        <title>Draft Genome Sequence and Gene Annotation of the Entomopathogenic Fungus Verticillium hemipterigenum.</title>
        <authorList>
            <person name="Horn F."/>
            <person name="Habel A."/>
            <person name="Scharf D.H."/>
            <person name="Dworschak J."/>
            <person name="Brakhage A.A."/>
            <person name="Guthke R."/>
            <person name="Hertweck C."/>
            <person name="Linde J."/>
        </authorList>
    </citation>
    <scope>NUCLEOTIDE SEQUENCE [LARGE SCALE GENOMIC DNA]</scope>
</reference>
<organism evidence="1 2">
    <name type="scientific">[Torrubiella] hemipterigena</name>
    <dbReference type="NCBI Taxonomy" id="1531966"/>
    <lineage>
        <taxon>Eukaryota</taxon>
        <taxon>Fungi</taxon>
        <taxon>Dikarya</taxon>
        <taxon>Ascomycota</taxon>
        <taxon>Pezizomycotina</taxon>
        <taxon>Sordariomycetes</taxon>
        <taxon>Hypocreomycetidae</taxon>
        <taxon>Hypocreales</taxon>
        <taxon>Clavicipitaceae</taxon>
        <taxon>Clavicipitaceae incertae sedis</taxon>
        <taxon>'Torrubiella' clade</taxon>
    </lineage>
</organism>
<gene>
    <name evidence="1" type="ORF">VHEMI08500</name>
</gene>
<proteinExistence type="predicted"/>
<dbReference type="HOGENOM" id="CLU_1972013_0_0_1"/>
<keyword evidence="2" id="KW-1185">Reference proteome</keyword>
<protein>
    <submittedName>
        <fullName evidence="1">Uncharacterized protein</fullName>
    </submittedName>
</protein>